<feature type="signal peptide" evidence="1">
    <location>
        <begin position="1"/>
        <end position="17"/>
    </location>
</feature>
<keyword evidence="3" id="KW-1185">Reference proteome</keyword>
<proteinExistence type="predicted"/>
<evidence type="ECO:0000256" key="1">
    <source>
        <dbReference type="SAM" id="SignalP"/>
    </source>
</evidence>
<evidence type="ECO:0000313" key="3">
    <source>
        <dbReference type="Proteomes" id="UP000777438"/>
    </source>
</evidence>
<dbReference type="OrthoDB" id="4835952at2759"/>
<reference evidence="2 3" key="1">
    <citation type="journal article" date="2021" name="Nat. Commun.">
        <title>Genetic determinants of endophytism in the Arabidopsis root mycobiome.</title>
        <authorList>
            <person name="Mesny F."/>
            <person name="Miyauchi S."/>
            <person name="Thiergart T."/>
            <person name="Pickel B."/>
            <person name="Atanasova L."/>
            <person name="Karlsson M."/>
            <person name="Huettel B."/>
            <person name="Barry K.W."/>
            <person name="Haridas S."/>
            <person name="Chen C."/>
            <person name="Bauer D."/>
            <person name="Andreopoulos W."/>
            <person name="Pangilinan J."/>
            <person name="LaButti K."/>
            <person name="Riley R."/>
            <person name="Lipzen A."/>
            <person name="Clum A."/>
            <person name="Drula E."/>
            <person name="Henrissat B."/>
            <person name="Kohler A."/>
            <person name="Grigoriev I.V."/>
            <person name="Martin F.M."/>
            <person name="Hacquard S."/>
        </authorList>
    </citation>
    <scope>NUCLEOTIDE SEQUENCE [LARGE SCALE GENOMIC DNA]</scope>
    <source>
        <strain evidence="2 3">MPI-CAGE-CH-0241</strain>
    </source>
</reference>
<dbReference type="Proteomes" id="UP000777438">
    <property type="component" value="Unassembled WGS sequence"/>
</dbReference>
<gene>
    <name evidence="2" type="ORF">B0T10DRAFT_19717</name>
</gene>
<keyword evidence="1" id="KW-0732">Signal</keyword>
<organism evidence="2 3">
    <name type="scientific">Thelonectria olida</name>
    <dbReference type="NCBI Taxonomy" id="1576542"/>
    <lineage>
        <taxon>Eukaryota</taxon>
        <taxon>Fungi</taxon>
        <taxon>Dikarya</taxon>
        <taxon>Ascomycota</taxon>
        <taxon>Pezizomycotina</taxon>
        <taxon>Sordariomycetes</taxon>
        <taxon>Hypocreomycetidae</taxon>
        <taxon>Hypocreales</taxon>
        <taxon>Nectriaceae</taxon>
        <taxon>Thelonectria</taxon>
    </lineage>
</organism>
<dbReference type="EMBL" id="JAGPYM010000001">
    <property type="protein sequence ID" value="KAH6900224.1"/>
    <property type="molecule type" value="Genomic_DNA"/>
</dbReference>
<comment type="caution">
    <text evidence="2">The sequence shown here is derived from an EMBL/GenBank/DDBJ whole genome shotgun (WGS) entry which is preliminary data.</text>
</comment>
<evidence type="ECO:0000313" key="2">
    <source>
        <dbReference type="EMBL" id="KAH6900224.1"/>
    </source>
</evidence>
<feature type="chain" id="PRO_5040322000" evidence="1">
    <location>
        <begin position="18"/>
        <end position="56"/>
    </location>
</feature>
<accession>A0A9P8WM03</accession>
<name>A0A9P8WM03_9HYPO</name>
<sequence>MQFSILTMATLITAVLAGPIVKRQIDPSKPSMTDKEGNVVEFNTAEVYQANKDAGI</sequence>
<dbReference type="AlphaFoldDB" id="A0A9P8WM03"/>
<protein>
    <submittedName>
        <fullName evidence="2">Uncharacterized protein</fullName>
    </submittedName>
</protein>